<comment type="caution">
    <text evidence="2">The sequence shown here is derived from an EMBL/GenBank/DDBJ whole genome shotgun (WGS) entry which is preliminary data.</text>
</comment>
<dbReference type="SMART" id="SM00858">
    <property type="entry name" value="SAF"/>
    <property type="match status" value="1"/>
</dbReference>
<dbReference type="InterPro" id="IPR048423">
    <property type="entry name" value="DRL_cat"/>
</dbReference>
<dbReference type="EMBL" id="JAODYH010000007">
    <property type="protein sequence ID" value="MCT9811865.1"/>
    <property type="molecule type" value="Genomic_DNA"/>
</dbReference>
<reference evidence="2 3" key="1">
    <citation type="submission" date="2022-09" db="EMBL/GenBank/DDBJ databases">
        <title>Draft genome of isolate Be4.</title>
        <authorList>
            <person name="Sanchez-Castro I."/>
            <person name="Martinez-Rodriguez P."/>
            <person name="Descostes M."/>
            <person name="Merroun M."/>
        </authorList>
    </citation>
    <scope>NUCLEOTIDE SEQUENCE [LARGE SCALE GENOMIC DNA]</scope>
    <source>
        <strain evidence="2 3">Be4</strain>
    </source>
</reference>
<dbReference type="Gene3D" id="3.40.50.720">
    <property type="entry name" value="NAD(P)-binding Rossmann-like Domain"/>
    <property type="match status" value="1"/>
</dbReference>
<dbReference type="Pfam" id="PF21135">
    <property type="entry name" value="DRL_cat"/>
    <property type="match status" value="1"/>
</dbReference>
<evidence type="ECO:0000313" key="3">
    <source>
        <dbReference type="Proteomes" id="UP001525968"/>
    </source>
</evidence>
<evidence type="ECO:0000313" key="2">
    <source>
        <dbReference type="EMBL" id="MCT9811865.1"/>
    </source>
</evidence>
<feature type="domain" description="SAF" evidence="1">
    <location>
        <begin position="372"/>
        <end position="441"/>
    </location>
</feature>
<dbReference type="PANTHER" id="PTHR37850:SF3">
    <property type="entry name" value="BLR7815 PROTEIN"/>
    <property type="match status" value="1"/>
</dbReference>
<evidence type="ECO:0000259" key="1">
    <source>
        <dbReference type="SMART" id="SM00858"/>
    </source>
</evidence>
<sequence>MNYLRHYAQAQRPVETCVIGSGGFGRSFLAQSLRMPLVNARIAMDVDTDTALKALLSVGIPAEQIAVVTSPAQAQAAWEQGQYLAIRDLTLVLDLPIDLVIEATGNPEAGARHARLAIEANCHVALASKEVDSVVGPELSRLARERGRVVTPVDGDQPALLIGLITWAQTLGFEVLAAGKASEYDFVFDAATGKMSSNGVSVEIPDFAAHWQLAGRASTEIAAARSQSCSALPQRAVPDLCELQVVANSTGFLADTPGLHAPIARIPEVPEFFAQSAEGGVLAGKQTLDVFHCLRAPGEISFAGGVFVIIRCNDKETWELLTGKGHVVSLDGSRAMVFIPRHLLGLEAATSVLDAVVHGASSGAEAPRPVLDLVARATEALKAGTVLQMGGHHHSISGLASELVPAAALAPGVPAPFYLVSNRRLVRDVAPGALICFDDIAIEADSELLRLRLQQDRAFFGPSV</sequence>
<dbReference type="InterPro" id="IPR013974">
    <property type="entry name" value="SAF"/>
</dbReference>
<dbReference type="CDD" id="cd11616">
    <property type="entry name" value="SAF_DH_OX_like"/>
    <property type="match status" value="1"/>
</dbReference>
<accession>A0ABT2PNN0</accession>
<organism evidence="2 3">
    <name type="scientific">Acidovorax bellezanensis</name>
    <dbReference type="NCBI Taxonomy" id="2976702"/>
    <lineage>
        <taxon>Bacteria</taxon>
        <taxon>Pseudomonadati</taxon>
        <taxon>Pseudomonadota</taxon>
        <taxon>Betaproteobacteria</taxon>
        <taxon>Burkholderiales</taxon>
        <taxon>Comamonadaceae</taxon>
        <taxon>Acidovorax</taxon>
    </lineage>
</organism>
<dbReference type="RefSeq" id="WP_261501115.1">
    <property type="nucleotide sequence ID" value="NZ_JAODYH010000007.1"/>
</dbReference>
<dbReference type="SUPFAM" id="SSF51735">
    <property type="entry name" value="NAD(P)-binding Rossmann-fold domains"/>
    <property type="match status" value="1"/>
</dbReference>
<dbReference type="Proteomes" id="UP001525968">
    <property type="component" value="Unassembled WGS sequence"/>
</dbReference>
<dbReference type="PANTHER" id="PTHR37850">
    <property type="entry name" value="STRU PROTEIN"/>
    <property type="match status" value="1"/>
</dbReference>
<name>A0ABT2PNN0_9BURK</name>
<proteinExistence type="predicted"/>
<protein>
    <submittedName>
        <fullName evidence="2">Homoserine dehydrogenase</fullName>
    </submittedName>
</protein>
<keyword evidence="3" id="KW-1185">Reference proteome</keyword>
<gene>
    <name evidence="2" type="ORF">N0K08_14565</name>
</gene>
<dbReference type="InterPro" id="IPR036291">
    <property type="entry name" value="NAD(P)-bd_dom_sf"/>
</dbReference>